<evidence type="ECO:0000313" key="2">
    <source>
        <dbReference type="EMBL" id="BAH40571.1"/>
    </source>
</evidence>
<dbReference type="HOGENOM" id="CLU_1967371_0_0_0"/>
<feature type="domain" description="DUF7674" evidence="1">
    <location>
        <begin position="10"/>
        <end position="117"/>
    </location>
</feature>
<dbReference type="eggNOG" id="ENOG502ZVBI">
    <property type="taxonomic scope" value="Bacteria"/>
</dbReference>
<proteinExistence type="predicted"/>
<name>C1ADJ4_GEMAT</name>
<dbReference type="KEGG" id="gau:GAU_3529"/>
<accession>C1ADJ4</accession>
<evidence type="ECO:0000259" key="1">
    <source>
        <dbReference type="Pfam" id="PF24722"/>
    </source>
</evidence>
<dbReference type="Pfam" id="PF24722">
    <property type="entry name" value="DUF7674"/>
    <property type="match status" value="1"/>
</dbReference>
<dbReference type="AlphaFoldDB" id="C1ADJ4"/>
<keyword evidence="3" id="KW-1185">Reference proteome</keyword>
<dbReference type="InterPro" id="IPR056091">
    <property type="entry name" value="DUF7674"/>
</dbReference>
<dbReference type="Proteomes" id="UP000002209">
    <property type="component" value="Chromosome"/>
</dbReference>
<evidence type="ECO:0000313" key="3">
    <source>
        <dbReference type="Proteomes" id="UP000002209"/>
    </source>
</evidence>
<organism evidence="2 3">
    <name type="scientific">Gemmatimonas aurantiaca (strain DSM 14586 / JCM 11422 / NBRC 100505 / T-27)</name>
    <dbReference type="NCBI Taxonomy" id="379066"/>
    <lineage>
        <taxon>Bacteria</taxon>
        <taxon>Pseudomonadati</taxon>
        <taxon>Gemmatimonadota</taxon>
        <taxon>Gemmatimonadia</taxon>
        <taxon>Gemmatimonadales</taxon>
        <taxon>Gemmatimonadaceae</taxon>
        <taxon>Gemmatimonas</taxon>
    </lineage>
</organism>
<protein>
    <recommendedName>
        <fullName evidence="1">DUF7674 domain-containing protein</fullName>
    </recommendedName>
</protein>
<sequence>MLTTAEVMSKLQSIAPGFGEYWNDPENLFRADDGSFTFHGMFVEFSHYVREEFELLDEATRVQLFQFAEECAAHRQRSDTELSNAVYTCFIENLTNEPISAQIRSYLGPKSLALFDAWDNPAGPDAA</sequence>
<gene>
    <name evidence="2" type="ordered locus">GAU_3529</name>
</gene>
<reference evidence="3" key="1">
    <citation type="submission" date="2006-03" db="EMBL/GenBank/DDBJ databases">
        <title>Complete genome sequence of Gemmatimonas aurantiaca T-27 that represents a novel phylum Gemmatimonadetes.</title>
        <authorList>
            <person name="Takasaki K."/>
            <person name="Ichikawa N."/>
            <person name="Miura H."/>
            <person name="Matsushita S."/>
            <person name="Watanabe Y."/>
            <person name="Oguchi A."/>
            <person name="Ankai A."/>
            <person name="Yashiro I."/>
            <person name="Takahashi M."/>
            <person name="Terui Y."/>
            <person name="Fukui S."/>
            <person name="Yokoyama H."/>
            <person name="Tanikawa S."/>
            <person name="Hanada S."/>
            <person name="Kamagata Y."/>
            <person name="Fujita N."/>
        </authorList>
    </citation>
    <scope>NUCLEOTIDE SEQUENCE [LARGE SCALE GENOMIC DNA]</scope>
    <source>
        <strain evidence="3">T-27 / DSM 14586 / JCM 11422 / NBRC 100505</strain>
    </source>
</reference>
<dbReference type="EMBL" id="AP009153">
    <property type="protein sequence ID" value="BAH40571.1"/>
    <property type="molecule type" value="Genomic_DNA"/>
</dbReference>